<protein>
    <submittedName>
        <fullName evidence="2">FAD-binding oxidoreductase</fullName>
    </submittedName>
</protein>
<dbReference type="InterPro" id="IPR036188">
    <property type="entry name" value="FAD/NAD-bd_sf"/>
</dbReference>
<dbReference type="Pfam" id="PF01266">
    <property type="entry name" value="DAO"/>
    <property type="match status" value="1"/>
</dbReference>
<dbReference type="AlphaFoldDB" id="A0A6C0GNU9"/>
<proteinExistence type="predicted"/>
<accession>A0A6C0GNU9</accession>
<dbReference type="Proteomes" id="UP000480178">
    <property type="component" value="Chromosome"/>
</dbReference>
<dbReference type="PANTHER" id="PTHR13847:SF281">
    <property type="entry name" value="FAD DEPENDENT OXIDOREDUCTASE DOMAIN-CONTAINING PROTEIN"/>
    <property type="match status" value="1"/>
</dbReference>
<evidence type="ECO:0000313" key="3">
    <source>
        <dbReference type="Proteomes" id="UP000480178"/>
    </source>
</evidence>
<organism evidence="2 3">
    <name type="scientific">Rhodocytophaga rosea</name>
    <dbReference type="NCBI Taxonomy" id="2704465"/>
    <lineage>
        <taxon>Bacteria</taxon>
        <taxon>Pseudomonadati</taxon>
        <taxon>Bacteroidota</taxon>
        <taxon>Cytophagia</taxon>
        <taxon>Cytophagales</taxon>
        <taxon>Rhodocytophagaceae</taxon>
        <taxon>Rhodocytophaga</taxon>
    </lineage>
</organism>
<dbReference type="Gene3D" id="3.30.9.10">
    <property type="entry name" value="D-Amino Acid Oxidase, subunit A, domain 2"/>
    <property type="match status" value="1"/>
</dbReference>
<evidence type="ECO:0000313" key="2">
    <source>
        <dbReference type="EMBL" id="QHT69300.1"/>
    </source>
</evidence>
<gene>
    <name evidence="2" type="ORF">GXP67_23005</name>
</gene>
<dbReference type="SUPFAM" id="SSF51905">
    <property type="entry name" value="FAD/NAD(P)-binding domain"/>
    <property type="match status" value="1"/>
</dbReference>
<dbReference type="GO" id="GO:0005737">
    <property type="term" value="C:cytoplasm"/>
    <property type="evidence" value="ECO:0007669"/>
    <property type="project" value="TreeGrafter"/>
</dbReference>
<dbReference type="PANTHER" id="PTHR13847">
    <property type="entry name" value="SARCOSINE DEHYDROGENASE-RELATED"/>
    <property type="match status" value="1"/>
</dbReference>
<reference evidence="2 3" key="1">
    <citation type="submission" date="2020-01" db="EMBL/GenBank/DDBJ databases">
        <authorList>
            <person name="Kim M.K."/>
        </authorList>
    </citation>
    <scope>NUCLEOTIDE SEQUENCE [LARGE SCALE GENOMIC DNA]</scope>
    <source>
        <strain evidence="2 3">172606-1</strain>
    </source>
</reference>
<dbReference type="InterPro" id="IPR006076">
    <property type="entry name" value="FAD-dep_OxRdtase"/>
</dbReference>
<dbReference type="EMBL" id="CP048222">
    <property type="protein sequence ID" value="QHT69300.1"/>
    <property type="molecule type" value="Genomic_DNA"/>
</dbReference>
<keyword evidence="3" id="KW-1185">Reference proteome</keyword>
<feature type="domain" description="FAD dependent oxidoreductase" evidence="1">
    <location>
        <begin position="14"/>
        <end position="372"/>
    </location>
</feature>
<dbReference type="RefSeq" id="WP_162445289.1">
    <property type="nucleotide sequence ID" value="NZ_CP048222.1"/>
</dbReference>
<evidence type="ECO:0000259" key="1">
    <source>
        <dbReference type="Pfam" id="PF01266"/>
    </source>
</evidence>
<dbReference type="KEGG" id="rhoz:GXP67_23005"/>
<name>A0A6C0GNU9_9BACT</name>
<sequence>MLSFWEKESFLQYDTIIVGSGIVGLCTAIAIREKFPQNSVLVLERGIFPTGASTRNAGFACFGSLTEILSDLHINGWDKTRYVIENRIRGLQWLRSRLGDAAMDYQPVGGYELIFEKDLPAVDEIDTINSLLKDIFSEPVYSLRKDLIQSFGFNQQTFHTMVYNPYEGHIHTGKLMQALLRLAQEKGVDIHTGTEVTHIEENAIGISIYVQEKPQGRFAFQANYGILCTNAFTSSLLPDLNIQPGRGQVLITKPISSLPWQGTFHFEEGYYYFRNVGKRVLFGGGRNLAFEQETTTQFESNPHIFAALQHILQHDILPGQTFEIEQTWSGIMGFSADKFPVIKKVSPHLSVGFACNGMGVSLAGAVAEELTQQMT</sequence>
<dbReference type="Gene3D" id="3.50.50.60">
    <property type="entry name" value="FAD/NAD(P)-binding domain"/>
    <property type="match status" value="1"/>
</dbReference>